<proteinExistence type="predicted"/>
<organism evidence="1 2">
    <name type="scientific">Xenorhabdus vietnamensis</name>
    <dbReference type="NCBI Taxonomy" id="351656"/>
    <lineage>
        <taxon>Bacteria</taxon>
        <taxon>Pseudomonadati</taxon>
        <taxon>Pseudomonadota</taxon>
        <taxon>Gammaproteobacteria</taxon>
        <taxon>Enterobacterales</taxon>
        <taxon>Morganellaceae</taxon>
        <taxon>Xenorhabdus</taxon>
    </lineage>
</organism>
<evidence type="ECO:0000313" key="1">
    <source>
        <dbReference type="EMBL" id="OTA14792.1"/>
    </source>
</evidence>
<comment type="caution">
    <text evidence="1">The sequence shown here is derived from an EMBL/GenBank/DDBJ whole genome shotgun (WGS) entry which is preliminary data.</text>
</comment>
<dbReference type="AlphaFoldDB" id="A0A1Y2SB99"/>
<gene>
    <name evidence="1" type="ORF">Xvie_03346</name>
</gene>
<dbReference type="InterPro" id="IPR029465">
    <property type="entry name" value="ATPgrasp_TupA"/>
</dbReference>
<name>A0A1Y2SB99_9GAMM</name>
<evidence type="ECO:0000313" key="2">
    <source>
        <dbReference type="Proteomes" id="UP000194350"/>
    </source>
</evidence>
<evidence type="ECO:0008006" key="3">
    <source>
        <dbReference type="Google" id="ProtNLM"/>
    </source>
</evidence>
<dbReference type="STRING" id="351656.Xvie_03346"/>
<keyword evidence="2" id="KW-1185">Reference proteome</keyword>
<dbReference type="Pfam" id="PF14305">
    <property type="entry name" value="ATPgrasp_TupA"/>
    <property type="match status" value="1"/>
</dbReference>
<dbReference type="RefSeq" id="WP_086110275.1">
    <property type="nucleotide sequence ID" value="NZ_CAWNGD010000066.1"/>
</dbReference>
<accession>A0A1Y2SB99</accession>
<dbReference type="Proteomes" id="UP000194350">
    <property type="component" value="Unassembled WGS sequence"/>
</dbReference>
<dbReference type="EMBL" id="MUBJ01000023">
    <property type="protein sequence ID" value="OTA14792.1"/>
    <property type="molecule type" value="Genomic_DNA"/>
</dbReference>
<protein>
    <recommendedName>
        <fullName evidence="3">Glycosyl transferase</fullName>
    </recommendedName>
</protein>
<reference evidence="1 2" key="1">
    <citation type="submission" date="2016-10" db="EMBL/GenBank/DDBJ databases">
        <title>Systematic genetic and metabolomic analysis of Xenorhabdus and Photorhabdus spp., highlights the requirements for a dual symbiotic and pathogenic life style.</title>
        <authorList>
            <person name="Tobias N.J."/>
            <person name="Wolff H."/>
            <person name="Djahanschiri B."/>
            <person name="Pidot S.J."/>
            <person name="Stinear T.P."/>
            <person name="Ebersberger I."/>
            <person name="Bode H.B."/>
        </authorList>
    </citation>
    <scope>NUCLEOTIDE SEQUENCE [LARGE SCALE GENOMIC DNA]</scope>
    <source>
        <strain evidence="1 2">DSM 22392</strain>
    </source>
</reference>
<dbReference type="OrthoDB" id="9791827at2"/>
<sequence>MKITIRSIAKKLVYHVCSISPLLATKIHFYDRFKKFLNLKQPETFNEKLQWLKFNTYNNNPLITLCADKFSVREYIKKIGHPEILNEIYGVWNSVEEIDWDLLPNKFVMKCNHGAGYNIICENKKYIDKNSHERKLKTWMKQDFWKNYAELHYKNIKKKIICEKYIETENGQLPEDYKVFCFHGKPKFIMICTERDTGNPKFYFVDLEWRLLPYGSDYLGLNKPIKKPIGHEKLIEYSKKLSSNFPFVRVDFYLNSGNIIFGELTFFPAAGLDNDLNNEENKNVDLEIGKLI</sequence>